<dbReference type="Pfam" id="PF06108">
    <property type="entry name" value="DUF952"/>
    <property type="match status" value="1"/>
</dbReference>
<dbReference type="InterPro" id="IPR009297">
    <property type="entry name" value="DUF952"/>
</dbReference>
<reference evidence="1 2" key="1">
    <citation type="submission" date="2015-11" db="EMBL/GenBank/DDBJ databases">
        <title>Draft Genome Sequence of the Strain BR 10423 (Rhizobium sp.) isolated from nodules of Mimosa pudica.</title>
        <authorList>
            <person name="Barauna A.C."/>
            <person name="Zilli J.E."/>
            <person name="Simoes-Araujo J.L."/>
            <person name="Reis V.M."/>
            <person name="James E.K."/>
            <person name="Reis F.B.Jr."/>
            <person name="Rouws L.F."/>
            <person name="Passos S.R."/>
            <person name="Gois S.R."/>
        </authorList>
    </citation>
    <scope>NUCLEOTIDE SEQUENCE [LARGE SCALE GENOMIC DNA]</scope>
    <source>
        <strain evidence="1 2">BR10423</strain>
    </source>
</reference>
<name>A0A109J3Z9_9HYPH</name>
<dbReference type="Proteomes" id="UP000068164">
    <property type="component" value="Unassembled WGS sequence"/>
</dbReference>
<keyword evidence="2" id="KW-1185">Reference proteome</keyword>
<evidence type="ECO:0000313" key="2">
    <source>
        <dbReference type="Proteomes" id="UP000068164"/>
    </source>
</evidence>
<dbReference type="RefSeq" id="WP_062375120.1">
    <property type="nucleotide sequence ID" value="NZ_LNCD01000138.1"/>
</dbReference>
<comment type="caution">
    <text evidence="1">The sequence shown here is derived from an EMBL/GenBank/DDBJ whole genome shotgun (WGS) entry which is preliminary data.</text>
</comment>
<dbReference type="PANTHER" id="PTHR34129:SF1">
    <property type="entry name" value="DUF952 DOMAIN-CONTAINING PROTEIN"/>
    <property type="match status" value="1"/>
</dbReference>
<gene>
    <name evidence="1" type="ORF">AS026_22115</name>
</gene>
<proteinExistence type="predicted"/>
<dbReference type="Gene3D" id="3.20.170.20">
    <property type="entry name" value="Protein of unknown function DUF952"/>
    <property type="match status" value="1"/>
</dbReference>
<accession>A0A109J3Z9</accession>
<dbReference type="EMBL" id="LNCD01000138">
    <property type="protein sequence ID" value="KWV41874.1"/>
    <property type="molecule type" value="Genomic_DNA"/>
</dbReference>
<evidence type="ECO:0000313" key="1">
    <source>
        <dbReference type="EMBL" id="KWV41874.1"/>
    </source>
</evidence>
<evidence type="ECO:0008006" key="3">
    <source>
        <dbReference type="Google" id="ProtNLM"/>
    </source>
</evidence>
<dbReference type="AlphaFoldDB" id="A0A109J3Z9"/>
<dbReference type="SUPFAM" id="SSF56399">
    <property type="entry name" value="ADP-ribosylation"/>
    <property type="match status" value="1"/>
</dbReference>
<protein>
    <recommendedName>
        <fullName evidence="3">Dihydroorotate dehydrogenase</fullName>
    </recommendedName>
</protein>
<dbReference type="PANTHER" id="PTHR34129">
    <property type="entry name" value="BLR1139 PROTEIN"/>
    <property type="match status" value="1"/>
</dbReference>
<sequence length="115" mass="12772">MKLVYKIVPELAWKETEGQSEFKGFGIDLNDPFIHLSDSDQVESTLEKFFKSQAGLVLVEIDSDSLGDSIVWEKSEDDNLFPHLYGSLPISSVKNVYPISLGADGKHVLPAPFCI</sequence>
<dbReference type="OrthoDB" id="9799937at2"/>
<organism evidence="1 2">
    <name type="scientific">Rhizobium altiplani</name>
    <dbReference type="NCBI Taxonomy" id="1864509"/>
    <lineage>
        <taxon>Bacteria</taxon>
        <taxon>Pseudomonadati</taxon>
        <taxon>Pseudomonadota</taxon>
        <taxon>Alphaproteobacteria</taxon>
        <taxon>Hyphomicrobiales</taxon>
        <taxon>Rhizobiaceae</taxon>
        <taxon>Rhizobium/Agrobacterium group</taxon>
        <taxon>Rhizobium</taxon>
    </lineage>
</organism>